<feature type="transmembrane region" description="Helical" evidence="4">
    <location>
        <begin position="107"/>
        <end position="130"/>
    </location>
</feature>
<dbReference type="PANTHER" id="PTHR12483:SF115">
    <property type="entry name" value="COPPER TRANSPORT PROTEIN"/>
    <property type="match status" value="1"/>
</dbReference>
<reference evidence="5" key="1">
    <citation type="submission" date="2023-06" db="EMBL/GenBank/DDBJ databases">
        <title>Genomic analysis of the entomopathogenic nematode Steinernema hermaphroditum.</title>
        <authorList>
            <person name="Schwarz E.M."/>
            <person name="Heppert J.K."/>
            <person name="Baniya A."/>
            <person name="Schwartz H.T."/>
            <person name="Tan C.-H."/>
            <person name="Antoshechkin I."/>
            <person name="Sternberg P.W."/>
            <person name="Goodrich-Blair H."/>
            <person name="Dillman A.R."/>
        </authorList>
    </citation>
    <scope>NUCLEOTIDE SEQUENCE</scope>
    <source>
        <strain evidence="5">PS9179</strain>
        <tissue evidence="5">Whole animal</tissue>
    </source>
</reference>
<accession>A0AA39MCV5</accession>
<dbReference type="EMBL" id="JAUCMV010000001">
    <property type="protein sequence ID" value="KAK0428915.1"/>
    <property type="molecule type" value="Genomic_DNA"/>
</dbReference>
<keyword evidence="2 4" id="KW-1133">Transmembrane helix</keyword>
<keyword evidence="1 4" id="KW-0812">Transmembrane</keyword>
<feature type="transmembrane region" description="Helical" evidence="4">
    <location>
        <begin position="136"/>
        <end position="155"/>
    </location>
</feature>
<feature type="transmembrane region" description="Helical" evidence="4">
    <location>
        <begin position="333"/>
        <end position="351"/>
    </location>
</feature>
<keyword evidence="3 4" id="KW-0472">Membrane</keyword>
<feature type="transmembrane region" description="Helical" evidence="4">
    <location>
        <begin position="214"/>
        <end position="232"/>
    </location>
</feature>
<keyword evidence="4" id="KW-0813">Transport</keyword>
<evidence type="ECO:0000256" key="3">
    <source>
        <dbReference type="ARBA" id="ARBA00023136"/>
    </source>
</evidence>
<protein>
    <recommendedName>
        <fullName evidence="4">Copper transport protein</fullName>
    </recommendedName>
</protein>
<feature type="transmembrane region" description="Helical" evidence="4">
    <location>
        <begin position="52"/>
        <end position="73"/>
    </location>
</feature>
<dbReference type="Pfam" id="PF04145">
    <property type="entry name" value="Ctr"/>
    <property type="match status" value="2"/>
</dbReference>
<evidence type="ECO:0000256" key="1">
    <source>
        <dbReference type="ARBA" id="ARBA00022692"/>
    </source>
</evidence>
<dbReference type="AlphaFoldDB" id="A0AA39MCV5"/>
<dbReference type="GO" id="GO:0016020">
    <property type="term" value="C:membrane"/>
    <property type="evidence" value="ECO:0007669"/>
    <property type="project" value="UniProtKB-SubCell"/>
</dbReference>
<evidence type="ECO:0000313" key="5">
    <source>
        <dbReference type="EMBL" id="KAK0428915.1"/>
    </source>
</evidence>
<dbReference type="PANTHER" id="PTHR12483">
    <property type="entry name" value="SOLUTE CARRIER FAMILY 31 COPPER TRANSPORTERS"/>
    <property type="match status" value="1"/>
</dbReference>
<keyword evidence="4" id="KW-0186">Copper</keyword>
<gene>
    <name evidence="5" type="ORF">QR680_011082</name>
</gene>
<sequence length="365" mass="41909">MDHMTITKMPGMSGGMSPMMKDMMEHPMWMWFHTTLNDTVLFKFWTVKTVGVMVLSCFIVFVMGVSFELLKWFRWRLEVTQRQTSSHGTRTKYAVADIPPRNYRQKLLSLSHFAQSVLFGVQIVVSYFLMLIFMTFSVWLCIAVTAGAAVGYYLFGSRELPRQPHADRRMAAPQTSESPIRKTPKMGPMMEMYFHFRLNEYVLFHGWLPETTTAYVFSCLAIGILAVVYEFIRLIRWYNFRIHAQHEPCCAADVYNRSRRNSGVSQLPMDEPPPCDCSASITSSEPLNLEGRTPKPFMSLTSSLHIAQSALYFAQMFGSYCLMMIAMTYNVPMFASMIVGHIVAYFFFGPLMSVEEEERIGDCCS</sequence>
<comment type="caution">
    <text evidence="4">Lacks conserved residue(s) required for the propagation of feature annotation.</text>
</comment>
<organism evidence="5 6">
    <name type="scientific">Steinernema hermaphroditum</name>
    <dbReference type="NCBI Taxonomy" id="289476"/>
    <lineage>
        <taxon>Eukaryota</taxon>
        <taxon>Metazoa</taxon>
        <taxon>Ecdysozoa</taxon>
        <taxon>Nematoda</taxon>
        <taxon>Chromadorea</taxon>
        <taxon>Rhabditida</taxon>
        <taxon>Tylenchina</taxon>
        <taxon>Panagrolaimomorpha</taxon>
        <taxon>Strongyloidoidea</taxon>
        <taxon>Steinernematidae</taxon>
        <taxon>Steinernema</taxon>
    </lineage>
</organism>
<comment type="similarity">
    <text evidence="4">Belongs to the copper transporter (Ctr) (TC 1.A.56) family. SLC31A subfamily.</text>
</comment>
<evidence type="ECO:0000256" key="4">
    <source>
        <dbReference type="RuleBase" id="RU367022"/>
    </source>
</evidence>
<name>A0AA39MCV5_9BILA</name>
<dbReference type="GO" id="GO:0005375">
    <property type="term" value="F:copper ion transmembrane transporter activity"/>
    <property type="evidence" value="ECO:0007669"/>
    <property type="project" value="UniProtKB-UniRule"/>
</dbReference>
<keyword evidence="4" id="KW-0406">Ion transport</keyword>
<comment type="subcellular location">
    <subcellularLocation>
        <location evidence="4">Membrane</location>
        <topology evidence="4">Multi-pass membrane protein</topology>
    </subcellularLocation>
</comment>
<evidence type="ECO:0000313" key="6">
    <source>
        <dbReference type="Proteomes" id="UP001175271"/>
    </source>
</evidence>
<keyword evidence="6" id="KW-1185">Reference proteome</keyword>
<evidence type="ECO:0000256" key="2">
    <source>
        <dbReference type="ARBA" id="ARBA00022989"/>
    </source>
</evidence>
<dbReference type="InterPro" id="IPR007274">
    <property type="entry name" value="Cop_transporter"/>
</dbReference>
<dbReference type="Proteomes" id="UP001175271">
    <property type="component" value="Unassembled WGS sequence"/>
</dbReference>
<comment type="caution">
    <text evidence="5">The sequence shown here is derived from an EMBL/GenBank/DDBJ whole genome shotgun (WGS) entry which is preliminary data.</text>
</comment>
<keyword evidence="4" id="KW-0187">Copper transport</keyword>
<proteinExistence type="inferred from homology"/>